<reference evidence="3 4" key="1">
    <citation type="journal article" date="2014" name="BMC Genomics">
        <title>Genome and secretome analysis of the hemibiotrophic fungal pathogen, Moniliophthora roreri, which causes frosty pod rot disease of cacao: mechanisms of the biotrophic and necrotrophic phases.</title>
        <authorList>
            <person name="Meinhardt L.W."/>
            <person name="Costa G.G.L."/>
            <person name="Thomazella D.P.T."/>
            <person name="Teixeira P.J.P.L."/>
            <person name="Carazzolle M.F."/>
            <person name="Schuster S.C."/>
            <person name="Carlson J.E."/>
            <person name="Guiltinan M.J."/>
            <person name="Mieczkowski P."/>
            <person name="Farmer A."/>
            <person name="Ramaraj T."/>
            <person name="Crozier J."/>
            <person name="Davis R.E."/>
            <person name="Shao J."/>
            <person name="Melnick R.L."/>
            <person name="Pereira G.A.G."/>
            <person name="Bailey B.A."/>
        </authorList>
    </citation>
    <scope>NUCLEOTIDE SEQUENCE [LARGE SCALE GENOMIC DNA]</scope>
    <source>
        <strain evidence="3 4">MCA 2997</strain>
    </source>
</reference>
<keyword evidence="4" id="KW-1185">Reference proteome</keyword>
<dbReference type="InterPro" id="IPR005162">
    <property type="entry name" value="Retrotrans_gag_dom"/>
</dbReference>
<dbReference type="HOGENOM" id="CLU_000384_30_3_1"/>
<dbReference type="PANTHER" id="PTHR15503">
    <property type="entry name" value="LDOC1 RELATED"/>
    <property type="match status" value="1"/>
</dbReference>
<evidence type="ECO:0000259" key="2">
    <source>
        <dbReference type="Pfam" id="PF03732"/>
    </source>
</evidence>
<evidence type="ECO:0000313" key="3">
    <source>
        <dbReference type="EMBL" id="ESK85833.1"/>
    </source>
</evidence>
<dbReference type="Pfam" id="PF03732">
    <property type="entry name" value="Retrotrans_gag"/>
    <property type="match status" value="1"/>
</dbReference>
<dbReference type="PANTHER" id="PTHR15503:SF22">
    <property type="entry name" value="TRANSPOSON TY3-I GAG POLYPROTEIN"/>
    <property type="match status" value="1"/>
</dbReference>
<dbReference type="AlphaFoldDB" id="V2WG69"/>
<proteinExistence type="predicted"/>
<dbReference type="EMBL" id="AWSO01001010">
    <property type="protein sequence ID" value="ESK85833.1"/>
    <property type="molecule type" value="Genomic_DNA"/>
</dbReference>
<dbReference type="OrthoDB" id="2425918at2759"/>
<sequence length="392" mass="44944">APNEDNTSRHRRTRAEDIRSSEEEQRRAFLLITPEHELTFEQRIQRLELLAQEEAREEIQQRTTGTPRTRSRTRRTLDVATEFYPSDDERRISTQTSSPLQQEDSQEQTNFPTTDTEIQTHSSETQNPSSSTNRPSETEQTETPISITSPSSPLPSDPMTMQQTSASLQDLISALRTLTNGEKKKENKVAVPSNYDGSPAKASTFLTEVDLYLMANETLYPNDKDKILFTLSYMKEGQAAKWMKAKTDEYKKELQEKEAEPSDTKPEDQVHVTTWVEFLEEFKKAFRPLDIGTDARLKMKLLKQNKKSVDEYITEFCLLAADAEYDDRALIDHFLTGLHPTLLRSCLTQPDQPNTIEEWRTIQKNNKNRNKGQPDLRHGSTGVSPKGVMLQM</sequence>
<evidence type="ECO:0000256" key="1">
    <source>
        <dbReference type="SAM" id="MobiDB-lite"/>
    </source>
</evidence>
<dbReference type="InterPro" id="IPR032567">
    <property type="entry name" value="RTL1-rel"/>
</dbReference>
<accession>V2WG69</accession>
<protein>
    <recommendedName>
        <fullName evidence="2">Retrotransposon gag domain-containing protein</fullName>
    </recommendedName>
</protein>
<gene>
    <name evidence="3" type="ORF">Moror_2378</name>
</gene>
<evidence type="ECO:0000313" key="4">
    <source>
        <dbReference type="Proteomes" id="UP000017559"/>
    </source>
</evidence>
<feature type="region of interest" description="Disordered" evidence="1">
    <location>
        <begin position="1"/>
        <end position="24"/>
    </location>
</feature>
<organism evidence="3 4">
    <name type="scientific">Moniliophthora roreri (strain MCA 2997)</name>
    <name type="common">Cocoa frosty pod rot fungus</name>
    <name type="synonym">Crinipellis roreri</name>
    <dbReference type="NCBI Taxonomy" id="1381753"/>
    <lineage>
        <taxon>Eukaryota</taxon>
        <taxon>Fungi</taxon>
        <taxon>Dikarya</taxon>
        <taxon>Basidiomycota</taxon>
        <taxon>Agaricomycotina</taxon>
        <taxon>Agaricomycetes</taxon>
        <taxon>Agaricomycetidae</taxon>
        <taxon>Agaricales</taxon>
        <taxon>Marasmiineae</taxon>
        <taxon>Marasmiaceae</taxon>
        <taxon>Moniliophthora</taxon>
    </lineage>
</organism>
<dbReference type="Proteomes" id="UP000017559">
    <property type="component" value="Unassembled WGS sequence"/>
</dbReference>
<feature type="region of interest" description="Disordered" evidence="1">
    <location>
        <begin position="56"/>
        <end position="162"/>
    </location>
</feature>
<feature type="compositionally biased region" description="Basic and acidic residues" evidence="1">
    <location>
        <begin position="14"/>
        <end position="24"/>
    </location>
</feature>
<name>V2WG69_MONRO</name>
<comment type="caution">
    <text evidence="3">The sequence shown here is derived from an EMBL/GenBank/DDBJ whole genome shotgun (WGS) entry which is preliminary data.</text>
</comment>
<dbReference type="KEGG" id="mrr:Moror_2378"/>
<feature type="compositionally biased region" description="Polar residues" evidence="1">
    <location>
        <begin position="93"/>
        <end position="135"/>
    </location>
</feature>
<dbReference type="STRING" id="1381753.V2WG69"/>
<feature type="non-terminal residue" evidence="3">
    <location>
        <position position="1"/>
    </location>
</feature>
<feature type="region of interest" description="Disordered" evidence="1">
    <location>
        <begin position="365"/>
        <end position="392"/>
    </location>
</feature>
<feature type="domain" description="Retrotransposon gag" evidence="2">
    <location>
        <begin position="253"/>
        <end position="339"/>
    </location>
</feature>